<dbReference type="SUPFAM" id="SSF53850">
    <property type="entry name" value="Periplasmic binding protein-like II"/>
    <property type="match status" value="1"/>
</dbReference>
<organism evidence="2 3">
    <name type="scientific">Phyllobacterium phragmitis</name>
    <dbReference type="NCBI Taxonomy" id="2670329"/>
    <lineage>
        <taxon>Bacteria</taxon>
        <taxon>Pseudomonadati</taxon>
        <taxon>Pseudomonadota</taxon>
        <taxon>Alphaproteobacteria</taxon>
        <taxon>Hyphomicrobiales</taxon>
        <taxon>Phyllobacteriaceae</taxon>
        <taxon>Phyllobacterium</taxon>
    </lineage>
</organism>
<dbReference type="RefSeq" id="WP_105740826.1">
    <property type="nucleotide sequence ID" value="NZ_PVBR01000003.1"/>
</dbReference>
<evidence type="ECO:0000313" key="2">
    <source>
        <dbReference type="EMBL" id="PRD44744.1"/>
    </source>
</evidence>
<evidence type="ECO:0000256" key="1">
    <source>
        <dbReference type="ARBA" id="ARBA00022764"/>
    </source>
</evidence>
<dbReference type="Pfam" id="PF13416">
    <property type="entry name" value="SBP_bac_8"/>
    <property type="match status" value="1"/>
</dbReference>
<sequence length="382" mass="41133">MKRYKALTWDHPRGYNALAAAARLPAPAEAGIAIEWDKQPLEGFESHPIADLCARYDLVVLDHPHIGKAVKSGCLQPLEEVFGEERIAKLQADSIGPSLASYRFGGAHWALPLDAATQVMALRADLLASPVPMTWDAVAALSKETGKVALSLAGPHAILSFLSIAAAFGEPPAKADPDLLVSGRTGEKVYELMLDLAARSPVSVRDKNPIGILEHMAQNDDIILCPLIYGYVNYAAPSAGRAIAFHNAPRAVAGGRPGSTLGGTGIGISTRCEMSPALRDHLLWLMSAEAQIGFIPAHDGQPSRREAWRDSSVNTRWNGFYRATADTLEAAYVRPRHDGYIAFQSKASALLRQAFGARAKAKDTLSALQELYSEHRIAGSER</sequence>
<accession>A0A2S9IW39</accession>
<comment type="caution">
    <text evidence="2">The sequence shown here is derived from an EMBL/GenBank/DDBJ whole genome shotgun (WGS) entry which is preliminary data.</text>
</comment>
<dbReference type="Proteomes" id="UP000239434">
    <property type="component" value="Unassembled WGS sequence"/>
</dbReference>
<evidence type="ECO:0000313" key="3">
    <source>
        <dbReference type="Proteomes" id="UP000239434"/>
    </source>
</evidence>
<gene>
    <name evidence="2" type="ORF">C5748_04935</name>
</gene>
<name>A0A2S9IW39_9HYPH</name>
<protein>
    <recommendedName>
        <fullName evidence="4">ABC transporter substrate-binding protein</fullName>
    </recommendedName>
</protein>
<dbReference type="Gene3D" id="3.40.190.10">
    <property type="entry name" value="Periplasmic binding protein-like II"/>
    <property type="match status" value="2"/>
</dbReference>
<keyword evidence="3" id="KW-1185">Reference proteome</keyword>
<proteinExistence type="predicted"/>
<reference evidence="2 3" key="1">
    <citation type="submission" date="2018-02" db="EMBL/GenBank/DDBJ databases">
        <title>The draft genome of Phyllobacterium sp. 1N-3.</title>
        <authorList>
            <person name="Liu L."/>
            <person name="Li L."/>
            <person name="Zhang X."/>
            <person name="Wang T."/>
            <person name="Liang L."/>
        </authorList>
    </citation>
    <scope>NUCLEOTIDE SEQUENCE [LARGE SCALE GENOMIC DNA]</scope>
    <source>
        <strain evidence="2 3">1N-3</strain>
    </source>
</reference>
<dbReference type="EMBL" id="PVBR01000003">
    <property type="protein sequence ID" value="PRD44744.1"/>
    <property type="molecule type" value="Genomic_DNA"/>
</dbReference>
<keyword evidence="1" id="KW-0574">Periplasm</keyword>
<dbReference type="InterPro" id="IPR006059">
    <property type="entry name" value="SBP"/>
</dbReference>
<dbReference type="AlphaFoldDB" id="A0A2S9IW39"/>
<evidence type="ECO:0008006" key="4">
    <source>
        <dbReference type="Google" id="ProtNLM"/>
    </source>
</evidence>